<dbReference type="Gene3D" id="3.30.9.10">
    <property type="entry name" value="D-Amino Acid Oxidase, subunit A, domain 2"/>
    <property type="match status" value="1"/>
</dbReference>
<proteinExistence type="predicted"/>
<evidence type="ECO:0000313" key="3">
    <source>
        <dbReference type="Proteomes" id="UP000681720"/>
    </source>
</evidence>
<dbReference type="InterPro" id="IPR036188">
    <property type="entry name" value="FAD/NAD-bd_sf"/>
</dbReference>
<feature type="non-terminal residue" evidence="1">
    <location>
        <position position="80"/>
    </location>
</feature>
<reference evidence="1" key="1">
    <citation type="submission" date="2021-02" db="EMBL/GenBank/DDBJ databases">
        <authorList>
            <person name="Nowell W R."/>
        </authorList>
    </citation>
    <scope>NUCLEOTIDE SEQUENCE</scope>
</reference>
<dbReference type="Gene3D" id="3.50.50.60">
    <property type="entry name" value="FAD/NAD(P)-binding domain"/>
    <property type="match status" value="1"/>
</dbReference>
<name>A0A8S3AIY8_9BILA</name>
<accession>A0A8S3AIY8</accession>
<comment type="caution">
    <text evidence="1">The sequence shown here is derived from an EMBL/GenBank/DDBJ whole genome shotgun (WGS) entry which is preliminary data.</text>
</comment>
<organism evidence="1 3">
    <name type="scientific">Rotaria magnacalcarata</name>
    <dbReference type="NCBI Taxonomy" id="392030"/>
    <lineage>
        <taxon>Eukaryota</taxon>
        <taxon>Metazoa</taxon>
        <taxon>Spiralia</taxon>
        <taxon>Gnathifera</taxon>
        <taxon>Rotifera</taxon>
        <taxon>Eurotatoria</taxon>
        <taxon>Bdelloidea</taxon>
        <taxon>Philodinida</taxon>
        <taxon>Philodinidae</taxon>
        <taxon>Rotaria</taxon>
    </lineage>
</organism>
<dbReference type="EMBL" id="CAJOBJ010128693">
    <property type="protein sequence ID" value="CAF4711503.1"/>
    <property type="molecule type" value="Genomic_DNA"/>
</dbReference>
<dbReference type="AlphaFoldDB" id="A0A8S3AIY8"/>
<dbReference type="Proteomes" id="UP000681720">
    <property type="component" value="Unassembled WGS sequence"/>
</dbReference>
<dbReference type="EMBL" id="CAJOBJ010200251">
    <property type="protein sequence ID" value="CAF4981044.1"/>
    <property type="molecule type" value="Genomic_DNA"/>
</dbReference>
<evidence type="ECO:0000313" key="1">
    <source>
        <dbReference type="EMBL" id="CAF4711503.1"/>
    </source>
</evidence>
<feature type="non-terminal residue" evidence="1">
    <location>
        <position position="1"/>
    </location>
</feature>
<gene>
    <name evidence="1" type="ORF">GIL414_LOCUS43473</name>
    <name evidence="2" type="ORF">GIL414_LOCUS56033</name>
</gene>
<sequence length="80" mass="9021">GGCRWRSPDTEHNNQNDAEVNHLIGEEHKKFFSLWHPGIAEKSLTVEIDQEWTGIMGFTVDHLPLIGPLPNDSKQFLLAG</sequence>
<protein>
    <submittedName>
        <fullName evidence="1">Uncharacterized protein</fullName>
    </submittedName>
</protein>
<evidence type="ECO:0000313" key="2">
    <source>
        <dbReference type="EMBL" id="CAF4981044.1"/>
    </source>
</evidence>